<proteinExistence type="predicted"/>
<evidence type="ECO:0000313" key="1">
    <source>
        <dbReference type="EMBL" id="GJM84616.1"/>
    </source>
</evidence>
<sequence>MERYPVASDWETLSEFMKEENIASWAGWKNRTELIGWVSSTLQDLADPFVQEQRRMEQVKKLEKVRQQQAAQAAAYHEARLHDPSSSESYFARLHESHRKVKE</sequence>
<reference evidence="1" key="1">
    <citation type="journal article" date="2018" name="DNA Res.">
        <title>Multiple hybrid de novo genome assembly of finger millet, an orphan allotetraploid crop.</title>
        <authorList>
            <person name="Hatakeyama M."/>
            <person name="Aluri S."/>
            <person name="Balachadran M.T."/>
            <person name="Sivarajan S.R."/>
            <person name="Patrignani A."/>
            <person name="Gruter S."/>
            <person name="Poveda L."/>
            <person name="Shimizu-Inatsugi R."/>
            <person name="Baeten J."/>
            <person name="Francoijs K.J."/>
            <person name="Nataraja K.N."/>
            <person name="Reddy Y.A.N."/>
            <person name="Phadnis S."/>
            <person name="Ravikumar R.L."/>
            <person name="Schlapbach R."/>
            <person name="Sreeman S.M."/>
            <person name="Shimizu K.K."/>
        </authorList>
    </citation>
    <scope>NUCLEOTIDE SEQUENCE</scope>
</reference>
<dbReference type="AlphaFoldDB" id="A0AAV5BC01"/>
<accession>A0AAV5BC01</accession>
<name>A0AAV5BC01_ELECO</name>
<reference evidence="1" key="2">
    <citation type="submission" date="2021-12" db="EMBL/GenBank/DDBJ databases">
        <title>Resequencing data analysis of finger millet.</title>
        <authorList>
            <person name="Hatakeyama M."/>
            <person name="Aluri S."/>
            <person name="Balachadran M.T."/>
            <person name="Sivarajan S.R."/>
            <person name="Poveda L."/>
            <person name="Shimizu-Inatsugi R."/>
            <person name="Schlapbach R."/>
            <person name="Sreeman S.M."/>
            <person name="Shimizu K.K."/>
        </authorList>
    </citation>
    <scope>NUCLEOTIDE SEQUENCE</scope>
</reference>
<keyword evidence="2" id="KW-1185">Reference proteome</keyword>
<evidence type="ECO:0000313" key="2">
    <source>
        <dbReference type="Proteomes" id="UP001054889"/>
    </source>
</evidence>
<dbReference type="Proteomes" id="UP001054889">
    <property type="component" value="Unassembled WGS sequence"/>
</dbReference>
<dbReference type="EMBL" id="BQKI01000001">
    <property type="protein sequence ID" value="GJM84616.1"/>
    <property type="molecule type" value="Genomic_DNA"/>
</dbReference>
<protein>
    <submittedName>
        <fullName evidence="1">Uncharacterized protein</fullName>
    </submittedName>
</protein>
<gene>
    <name evidence="1" type="primary">ga00301</name>
    <name evidence="1" type="ORF">PR202_ga00301</name>
</gene>
<organism evidence="1 2">
    <name type="scientific">Eleusine coracana subsp. coracana</name>
    <dbReference type="NCBI Taxonomy" id="191504"/>
    <lineage>
        <taxon>Eukaryota</taxon>
        <taxon>Viridiplantae</taxon>
        <taxon>Streptophyta</taxon>
        <taxon>Embryophyta</taxon>
        <taxon>Tracheophyta</taxon>
        <taxon>Spermatophyta</taxon>
        <taxon>Magnoliopsida</taxon>
        <taxon>Liliopsida</taxon>
        <taxon>Poales</taxon>
        <taxon>Poaceae</taxon>
        <taxon>PACMAD clade</taxon>
        <taxon>Chloridoideae</taxon>
        <taxon>Cynodonteae</taxon>
        <taxon>Eleusininae</taxon>
        <taxon>Eleusine</taxon>
    </lineage>
</organism>
<comment type="caution">
    <text evidence="1">The sequence shown here is derived from an EMBL/GenBank/DDBJ whole genome shotgun (WGS) entry which is preliminary data.</text>
</comment>